<proteinExistence type="predicted"/>
<feature type="region of interest" description="Disordered" evidence="1">
    <location>
        <begin position="1"/>
        <end position="30"/>
    </location>
</feature>
<comment type="caution">
    <text evidence="2">The sequence shown here is derived from an EMBL/GenBank/DDBJ whole genome shotgun (WGS) entry which is preliminary data.</text>
</comment>
<evidence type="ECO:0000256" key="1">
    <source>
        <dbReference type="SAM" id="MobiDB-lite"/>
    </source>
</evidence>
<protein>
    <submittedName>
        <fullName evidence="2">Uncharacterized protein</fullName>
    </submittedName>
</protein>
<name>A0ABW0VHH4_9ACTN</name>
<evidence type="ECO:0000313" key="2">
    <source>
        <dbReference type="EMBL" id="MFC5644239.1"/>
    </source>
</evidence>
<organism evidence="2 3">
    <name type="scientific">Kitasatospora cinereorecta</name>
    <dbReference type="NCBI Taxonomy" id="285560"/>
    <lineage>
        <taxon>Bacteria</taxon>
        <taxon>Bacillati</taxon>
        <taxon>Actinomycetota</taxon>
        <taxon>Actinomycetes</taxon>
        <taxon>Kitasatosporales</taxon>
        <taxon>Streptomycetaceae</taxon>
        <taxon>Kitasatospora</taxon>
    </lineage>
</organism>
<keyword evidence="3" id="KW-1185">Reference proteome</keyword>
<dbReference type="EMBL" id="JBHSOC010000044">
    <property type="protein sequence ID" value="MFC5644239.1"/>
    <property type="molecule type" value="Genomic_DNA"/>
</dbReference>
<feature type="compositionally biased region" description="Low complexity" evidence="1">
    <location>
        <begin position="12"/>
        <end position="30"/>
    </location>
</feature>
<gene>
    <name evidence="2" type="ORF">ACFPZF_23130</name>
</gene>
<dbReference type="Proteomes" id="UP001596066">
    <property type="component" value="Unassembled WGS sequence"/>
</dbReference>
<feature type="region of interest" description="Disordered" evidence="1">
    <location>
        <begin position="44"/>
        <end position="75"/>
    </location>
</feature>
<reference evidence="3" key="1">
    <citation type="journal article" date="2019" name="Int. J. Syst. Evol. Microbiol.">
        <title>The Global Catalogue of Microorganisms (GCM) 10K type strain sequencing project: providing services to taxonomists for standard genome sequencing and annotation.</title>
        <authorList>
            <consortium name="The Broad Institute Genomics Platform"/>
            <consortium name="The Broad Institute Genome Sequencing Center for Infectious Disease"/>
            <person name="Wu L."/>
            <person name="Ma J."/>
        </authorList>
    </citation>
    <scope>NUCLEOTIDE SEQUENCE [LARGE SCALE GENOMIC DNA]</scope>
    <source>
        <strain evidence="3">CGMCC 4.1622</strain>
    </source>
</reference>
<evidence type="ECO:0000313" key="3">
    <source>
        <dbReference type="Proteomes" id="UP001596066"/>
    </source>
</evidence>
<accession>A0ABW0VHH4</accession>
<dbReference type="RefSeq" id="WP_344587245.1">
    <property type="nucleotide sequence ID" value="NZ_BAAAUA010000031.1"/>
</dbReference>
<sequence length="75" mass="7888">MTRKAAHVMADETTTPVATPTAPTEHTAAPVDPNAIEHALEVLAEQPEPTTEQPAADKPKSDEVFEPLGNVSSCP</sequence>